<organism evidence="2 3">
    <name type="scientific">Streptomyces turgidiscabies (strain Car8)</name>
    <dbReference type="NCBI Taxonomy" id="698760"/>
    <lineage>
        <taxon>Bacteria</taxon>
        <taxon>Bacillati</taxon>
        <taxon>Actinomycetota</taxon>
        <taxon>Actinomycetes</taxon>
        <taxon>Kitasatosporales</taxon>
        <taxon>Streptomycetaceae</taxon>
        <taxon>Streptomyces</taxon>
    </lineage>
</organism>
<proteinExistence type="predicted"/>
<protein>
    <submittedName>
        <fullName evidence="2">Uncharacterized protein</fullName>
    </submittedName>
</protein>
<evidence type="ECO:0000256" key="1">
    <source>
        <dbReference type="SAM" id="MobiDB-lite"/>
    </source>
</evidence>
<feature type="region of interest" description="Disordered" evidence="1">
    <location>
        <begin position="1"/>
        <end position="49"/>
    </location>
</feature>
<sequence length="49" mass="5518">MATQWRTDATAIPPPLKRAFSRPSADGLSPPAVTARARGRRWCHPHRLR</sequence>
<feature type="compositionally biased region" description="Basic residues" evidence="1">
    <location>
        <begin position="37"/>
        <end position="49"/>
    </location>
</feature>
<evidence type="ECO:0000313" key="2">
    <source>
        <dbReference type="EMBL" id="ELP66297.1"/>
    </source>
</evidence>
<dbReference type="EMBL" id="AEJB01000361">
    <property type="protein sequence ID" value="ELP66297.1"/>
    <property type="molecule type" value="Genomic_DNA"/>
</dbReference>
<comment type="caution">
    <text evidence="2">The sequence shown here is derived from an EMBL/GenBank/DDBJ whole genome shotgun (WGS) entry which is preliminary data.</text>
</comment>
<dbReference type="AlphaFoldDB" id="L7F4Q2"/>
<dbReference type="Proteomes" id="UP000010931">
    <property type="component" value="Unassembled WGS sequence"/>
</dbReference>
<name>L7F4Q2_STRT8</name>
<gene>
    <name evidence="2" type="ORF">STRTUCAR8_01662</name>
</gene>
<reference evidence="2 3" key="1">
    <citation type="journal article" date="2011" name="Plasmid">
        <title>Streptomyces turgidiscabies Car8 contains a modular pathogenicity island that shares virulence genes with other actinobacterial plant pathogens.</title>
        <authorList>
            <person name="Huguet-Tapia J.C."/>
            <person name="Badger J.H."/>
            <person name="Loria R."/>
            <person name="Pettis G.S."/>
        </authorList>
    </citation>
    <scope>NUCLEOTIDE SEQUENCE [LARGE SCALE GENOMIC DNA]</scope>
    <source>
        <strain evidence="2 3">Car8</strain>
    </source>
</reference>
<accession>L7F4Q2</accession>
<evidence type="ECO:0000313" key="3">
    <source>
        <dbReference type="Proteomes" id="UP000010931"/>
    </source>
</evidence>
<keyword evidence="3" id="KW-1185">Reference proteome</keyword>